<gene>
    <name evidence="5" type="ORF">ACFOWX_03950</name>
</gene>
<evidence type="ECO:0000256" key="1">
    <source>
        <dbReference type="ARBA" id="ARBA00023125"/>
    </source>
</evidence>
<proteinExistence type="predicted"/>
<feature type="region of interest" description="Disordered" evidence="3">
    <location>
        <begin position="1"/>
        <end position="23"/>
    </location>
</feature>
<keyword evidence="1 2" id="KW-0238">DNA-binding</keyword>
<accession>A0ABV8REC5</accession>
<sequence length="220" mass="23773">MPDPAETEITPAPKTGQGRPVDTSKSAAIIKAARDQFFKIGFAQTSIESVAAQASVSKVTVYNRFGTKEALFEACVEAECNIMRDSLSIEDMVSGDLRATLVGFGMNMIAFLSRDEMTRFERHLAVEAEHNPDIGTLFLNAGPRRLHGALSALLDQAVAAGKLTIDDTALAAEHLAGMIKGLADLERRFGQDDPDHFATTQKRVNSAVDLFLKGYGRSAQ</sequence>
<evidence type="ECO:0000313" key="5">
    <source>
        <dbReference type="EMBL" id="MFC4291563.1"/>
    </source>
</evidence>
<dbReference type="SUPFAM" id="SSF46689">
    <property type="entry name" value="Homeodomain-like"/>
    <property type="match status" value="1"/>
</dbReference>
<evidence type="ECO:0000256" key="2">
    <source>
        <dbReference type="PROSITE-ProRule" id="PRU00335"/>
    </source>
</evidence>
<feature type="DNA-binding region" description="H-T-H motif" evidence="2">
    <location>
        <begin position="46"/>
        <end position="65"/>
    </location>
</feature>
<evidence type="ECO:0000256" key="3">
    <source>
        <dbReference type="SAM" id="MobiDB-lite"/>
    </source>
</evidence>
<keyword evidence="6" id="KW-1185">Reference proteome</keyword>
<protein>
    <submittedName>
        <fullName evidence="5">TetR/AcrR family transcriptional regulator</fullName>
    </submittedName>
</protein>
<dbReference type="InterPro" id="IPR050109">
    <property type="entry name" value="HTH-type_TetR-like_transc_reg"/>
</dbReference>
<reference evidence="6" key="1">
    <citation type="journal article" date="2019" name="Int. J. Syst. Evol. Microbiol.">
        <title>The Global Catalogue of Microorganisms (GCM) 10K type strain sequencing project: providing services to taxonomists for standard genome sequencing and annotation.</title>
        <authorList>
            <consortium name="The Broad Institute Genomics Platform"/>
            <consortium name="The Broad Institute Genome Sequencing Center for Infectious Disease"/>
            <person name="Wu L."/>
            <person name="Ma J."/>
        </authorList>
    </citation>
    <scope>NUCLEOTIDE SEQUENCE [LARGE SCALE GENOMIC DNA]</scope>
    <source>
        <strain evidence="6">CECT 8531</strain>
    </source>
</reference>
<dbReference type="PANTHER" id="PTHR30055:SF146">
    <property type="entry name" value="HTH-TYPE TRANSCRIPTIONAL DUAL REGULATOR CECR"/>
    <property type="match status" value="1"/>
</dbReference>
<comment type="caution">
    <text evidence="5">The sequence shown here is derived from an EMBL/GenBank/DDBJ whole genome shotgun (WGS) entry which is preliminary data.</text>
</comment>
<dbReference type="EMBL" id="JBHSDH010000012">
    <property type="protein sequence ID" value="MFC4291563.1"/>
    <property type="molecule type" value="Genomic_DNA"/>
</dbReference>
<dbReference type="PROSITE" id="PS50977">
    <property type="entry name" value="HTH_TETR_2"/>
    <property type="match status" value="1"/>
</dbReference>
<feature type="domain" description="HTH tetR-type" evidence="4">
    <location>
        <begin position="23"/>
        <end position="83"/>
    </location>
</feature>
<dbReference type="PANTHER" id="PTHR30055">
    <property type="entry name" value="HTH-TYPE TRANSCRIPTIONAL REGULATOR RUTR"/>
    <property type="match status" value="1"/>
</dbReference>
<dbReference type="RefSeq" id="WP_381421518.1">
    <property type="nucleotide sequence ID" value="NZ_JBHSDH010000012.1"/>
</dbReference>
<dbReference type="InterPro" id="IPR039536">
    <property type="entry name" value="TetR_C_Proteobacteria"/>
</dbReference>
<dbReference type="InterPro" id="IPR036271">
    <property type="entry name" value="Tet_transcr_reg_TetR-rel_C_sf"/>
</dbReference>
<organism evidence="5 6">
    <name type="scientific">Sphingorhabdus arenilitoris</name>
    <dbReference type="NCBI Taxonomy" id="1490041"/>
    <lineage>
        <taxon>Bacteria</taxon>
        <taxon>Pseudomonadati</taxon>
        <taxon>Pseudomonadota</taxon>
        <taxon>Alphaproteobacteria</taxon>
        <taxon>Sphingomonadales</taxon>
        <taxon>Sphingomonadaceae</taxon>
        <taxon>Sphingorhabdus</taxon>
    </lineage>
</organism>
<dbReference type="PRINTS" id="PR00455">
    <property type="entry name" value="HTHTETR"/>
</dbReference>
<dbReference type="Gene3D" id="1.10.357.10">
    <property type="entry name" value="Tetracycline Repressor, domain 2"/>
    <property type="match status" value="1"/>
</dbReference>
<dbReference type="InterPro" id="IPR009057">
    <property type="entry name" value="Homeodomain-like_sf"/>
</dbReference>
<dbReference type="Pfam" id="PF00440">
    <property type="entry name" value="TetR_N"/>
    <property type="match status" value="1"/>
</dbReference>
<dbReference type="Pfam" id="PF14246">
    <property type="entry name" value="TetR_C_7"/>
    <property type="match status" value="1"/>
</dbReference>
<dbReference type="InterPro" id="IPR001647">
    <property type="entry name" value="HTH_TetR"/>
</dbReference>
<dbReference type="Proteomes" id="UP001595887">
    <property type="component" value="Unassembled WGS sequence"/>
</dbReference>
<name>A0ABV8REC5_9SPHN</name>
<dbReference type="SUPFAM" id="SSF48498">
    <property type="entry name" value="Tetracyclin repressor-like, C-terminal domain"/>
    <property type="match status" value="1"/>
</dbReference>
<dbReference type="Gene3D" id="1.10.10.60">
    <property type="entry name" value="Homeodomain-like"/>
    <property type="match status" value="1"/>
</dbReference>
<evidence type="ECO:0000259" key="4">
    <source>
        <dbReference type="PROSITE" id="PS50977"/>
    </source>
</evidence>
<evidence type="ECO:0000313" key="6">
    <source>
        <dbReference type="Proteomes" id="UP001595887"/>
    </source>
</evidence>